<comment type="pathway">
    <text evidence="1">Lipid metabolism.</text>
</comment>
<reference evidence="5 6" key="1">
    <citation type="submission" date="2019-02" db="EMBL/GenBank/DDBJ databases">
        <authorList>
            <person name="Li S.-H."/>
        </authorList>
    </citation>
    <scope>NUCLEOTIDE SEQUENCE [LARGE SCALE GENOMIC DNA]</scope>
    <source>
        <strain evidence="5 6">IMCC14385</strain>
    </source>
</reference>
<dbReference type="RefSeq" id="WP_153239499.1">
    <property type="nucleotide sequence ID" value="NZ_CP036422.1"/>
</dbReference>
<evidence type="ECO:0000313" key="6">
    <source>
        <dbReference type="Proteomes" id="UP000326287"/>
    </source>
</evidence>
<dbReference type="GO" id="GO:0006654">
    <property type="term" value="P:phosphatidic acid biosynthetic process"/>
    <property type="evidence" value="ECO:0007669"/>
    <property type="project" value="TreeGrafter"/>
</dbReference>
<keyword evidence="3 5" id="KW-0012">Acyltransferase</keyword>
<name>A0A5P9NLG7_9GAMM</name>
<dbReference type="KEGG" id="halc:EY643_12160"/>
<dbReference type="Pfam" id="PF01553">
    <property type="entry name" value="Acyltransferase"/>
    <property type="match status" value="1"/>
</dbReference>
<evidence type="ECO:0000256" key="2">
    <source>
        <dbReference type="ARBA" id="ARBA00022679"/>
    </source>
</evidence>
<dbReference type="Proteomes" id="UP000326287">
    <property type="component" value="Chromosome"/>
</dbReference>
<evidence type="ECO:0000256" key="3">
    <source>
        <dbReference type="ARBA" id="ARBA00023315"/>
    </source>
</evidence>
<dbReference type="EMBL" id="CP036422">
    <property type="protein sequence ID" value="QFU76355.1"/>
    <property type="molecule type" value="Genomic_DNA"/>
</dbReference>
<organism evidence="5 6">
    <name type="scientific">Halioglobus maricola</name>
    <dbReference type="NCBI Taxonomy" id="2601894"/>
    <lineage>
        <taxon>Bacteria</taxon>
        <taxon>Pseudomonadati</taxon>
        <taxon>Pseudomonadota</taxon>
        <taxon>Gammaproteobacteria</taxon>
        <taxon>Cellvibrionales</taxon>
        <taxon>Halieaceae</taxon>
        <taxon>Halioglobus</taxon>
    </lineage>
</organism>
<evidence type="ECO:0000256" key="1">
    <source>
        <dbReference type="ARBA" id="ARBA00005189"/>
    </source>
</evidence>
<evidence type="ECO:0000259" key="4">
    <source>
        <dbReference type="SMART" id="SM00563"/>
    </source>
</evidence>
<dbReference type="SUPFAM" id="SSF69593">
    <property type="entry name" value="Glycerol-3-phosphate (1)-acyltransferase"/>
    <property type="match status" value="1"/>
</dbReference>
<keyword evidence="6" id="KW-1185">Reference proteome</keyword>
<proteinExistence type="predicted"/>
<feature type="domain" description="Phospholipid/glycerol acyltransferase" evidence="4">
    <location>
        <begin position="28"/>
        <end position="140"/>
    </location>
</feature>
<dbReference type="GO" id="GO:0003841">
    <property type="term" value="F:1-acylglycerol-3-phosphate O-acyltransferase activity"/>
    <property type="evidence" value="ECO:0007669"/>
    <property type="project" value="TreeGrafter"/>
</dbReference>
<dbReference type="PANTHER" id="PTHR10434">
    <property type="entry name" value="1-ACYL-SN-GLYCEROL-3-PHOSPHATE ACYLTRANSFERASE"/>
    <property type="match status" value="1"/>
</dbReference>
<dbReference type="InterPro" id="IPR002123">
    <property type="entry name" value="Plipid/glycerol_acylTrfase"/>
</dbReference>
<sequence length="199" mass="22318">MKQTIARKLLAWMGWTLEGARPVHERYVLIAAPHTSNWDFPMMLLFAAAFDIKIQWMAKDSLFNPFTGWLMRALGGLPIDRKSSNGIVGSMAQTLVKAKELVLVVPAEGTRERVEYWKSGFYHIARQANVPIVPSVLDFGRKRGGFGAGIMPTGNVKLDMDYFRDVYAGASGKFPDKFGPIRLREEDPVFEDTPPREAA</sequence>
<dbReference type="SMART" id="SM00563">
    <property type="entry name" value="PlsC"/>
    <property type="match status" value="1"/>
</dbReference>
<accession>A0A5P9NLG7</accession>
<gene>
    <name evidence="5" type="ORF">EY643_12160</name>
</gene>
<keyword evidence="2 5" id="KW-0808">Transferase</keyword>
<dbReference type="OrthoDB" id="9796839at2"/>
<protein>
    <submittedName>
        <fullName evidence="5">Acyltransferase</fullName>
    </submittedName>
</protein>
<dbReference type="AlphaFoldDB" id="A0A5P9NLG7"/>
<dbReference type="PANTHER" id="PTHR10434:SF9">
    <property type="entry name" value="PHOSPHOLIPID_GLYCEROL ACYLTRANSFERASE DOMAIN-CONTAINING PROTEIN"/>
    <property type="match status" value="1"/>
</dbReference>
<evidence type="ECO:0000313" key="5">
    <source>
        <dbReference type="EMBL" id="QFU76355.1"/>
    </source>
</evidence>